<dbReference type="Gene3D" id="3.40.50.360">
    <property type="match status" value="1"/>
</dbReference>
<dbReference type="EC" id="1.-.-.-" evidence="2"/>
<dbReference type="InterPro" id="IPR005025">
    <property type="entry name" value="FMN_Rdtase-like_dom"/>
</dbReference>
<organism evidence="2 3">
    <name type="scientific">Flavobacterium myungsuense</name>
    <dbReference type="NCBI Taxonomy" id="651823"/>
    <lineage>
        <taxon>Bacteria</taxon>
        <taxon>Pseudomonadati</taxon>
        <taxon>Bacteroidota</taxon>
        <taxon>Flavobacteriia</taxon>
        <taxon>Flavobacteriales</taxon>
        <taxon>Flavobacteriaceae</taxon>
        <taxon>Flavobacterium</taxon>
    </lineage>
</organism>
<dbReference type="GO" id="GO:0016491">
    <property type="term" value="F:oxidoreductase activity"/>
    <property type="evidence" value="ECO:0007669"/>
    <property type="project" value="UniProtKB-KW"/>
</dbReference>
<dbReference type="PANTHER" id="PTHR30543:SF21">
    <property type="entry name" value="NAD(P)H-DEPENDENT FMN REDUCTASE LOT6"/>
    <property type="match status" value="1"/>
</dbReference>
<comment type="caution">
    <text evidence="2">The sequence shown here is derived from an EMBL/GenBank/DDBJ whole genome shotgun (WGS) entry which is preliminary data.</text>
</comment>
<proteinExistence type="predicted"/>
<dbReference type="SUPFAM" id="SSF52218">
    <property type="entry name" value="Flavoproteins"/>
    <property type="match status" value="1"/>
</dbReference>
<dbReference type="EMBL" id="JBHTIZ010000013">
    <property type="protein sequence ID" value="MFD0984048.1"/>
    <property type="molecule type" value="Genomic_DNA"/>
</dbReference>
<name>A0ABW3J2W7_9FLAO</name>
<protein>
    <submittedName>
        <fullName evidence="2">NADPH-dependent FMN reductase</fullName>
        <ecNumber evidence="2">1.-.-.-</ecNumber>
    </submittedName>
</protein>
<dbReference type="RefSeq" id="WP_379756332.1">
    <property type="nucleotide sequence ID" value="NZ_JBHSYB010000025.1"/>
</dbReference>
<dbReference type="Pfam" id="PF03358">
    <property type="entry name" value="FMN_red"/>
    <property type="match status" value="1"/>
</dbReference>
<evidence type="ECO:0000313" key="2">
    <source>
        <dbReference type="EMBL" id="MFD0984048.1"/>
    </source>
</evidence>
<dbReference type="InterPro" id="IPR050712">
    <property type="entry name" value="NAD(P)H-dep_reductase"/>
</dbReference>
<dbReference type="InterPro" id="IPR029039">
    <property type="entry name" value="Flavoprotein-like_sf"/>
</dbReference>
<dbReference type="Proteomes" id="UP001597051">
    <property type="component" value="Unassembled WGS sequence"/>
</dbReference>
<reference evidence="3" key="1">
    <citation type="journal article" date="2019" name="Int. J. Syst. Evol. Microbiol.">
        <title>The Global Catalogue of Microorganisms (GCM) 10K type strain sequencing project: providing services to taxonomists for standard genome sequencing and annotation.</title>
        <authorList>
            <consortium name="The Broad Institute Genomics Platform"/>
            <consortium name="The Broad Institute Genome Sequencing Center for Infectious Disease"/>
            <person name="Wu L."/>
            <person name="Ma J."/>
        </authorList>
    </citation>
    <scope>NUCLEOTIDE SEQUENCE [LARGE SCALE GENOMIC DNA]</scope>
    <source>
        <strain evidence="3">CECT 7649</strain>
    </source>
</reference>
<feature type="domain" description="NADPH-dependent FMN reductase-like" evidence="1">
    <location>
        <begin position="4"/>
        <end position="144"/>
    </location>
</feature>
<evidence type="ECO:0000313" key="3">
    <source>
        <dbReference type="Proteomes" id="UP001597051"/>
    </source>
</evidence>
<sequence>MYHISIISSSIRTGRKSHAVALYLQHFLNENKLATVEILDLASYNFPIFEAPLKHQTNPSFDALEFKNKIIQSNGVIVVTPEYNGSLPASLKNAIDLLYEEWHRKPVAFSTVSSGDFGGLQALTQLQFIFWKIRAWTFTANFPVSRVQEKFDDYGVPTNKQETDAFAEIFIDEFMKCIESSKK</sequence>
<keyword evidence="3" id="KW-1185">Reference proteome</keyword>
<gene>
    <name evidence="2" type="ORF">ACFQ0S_06100</name>
</gene>
<keyword evidence="2" id="KW-0560">Oxidoreductase</keyword>
<dbReference type="PANTHER" id="PTHR30543">
    <property type="entry name" value="CHROMATE REDUCTASE"/>
    <property type="match status" value="1"/>
</dbReference>
<evidence type="ECO:0000259" key="1">
    <source>
        <dbReference type="Pfam" id="PF03358"/>
    </source>
</evidence>
<accession>A0ABW3J2W7</accession>